<evidence type="ECO:0000313" key="9">
    <source>
        <dbReference type="Proteomes" id="UP000594638"/>
    </source>
</evidence>
<keyword evidence="5" id="KW-0539">Nucleus</keyword>
<dbReference type="InterPro" id="IPR003657">
    <property type="entry name" value="WRKY_dom"/>
</dbReference>
<keyword evidence="3" id="KW-0238">DNA-binding</keyword>
<dbReference type="AlphaFoldDB" id="A0A8S0TI31"/>
<evidence type="ECO:0000259" key="7">
    <source>
        <dbReference type="PROSITE" id="PS50811"/>
    </source>
</evidence>
<organism evidence="8 9">
    <name type="scientific">Olea europaea subsp. europaea</name>
    <dbReference type="NCBI Taxonomy" id="158383"/>
    <lineage>
        <taxon>Eukaryota</taxon>
        <taxon>Viridiplantae</taxon>
        <taxon>Streptophyta</taxon>
        <taxon>Embryophyta</taxon>
        <taxon>Tracheophyta</taxon>
        <taxon>Spermatophyta</taxon>
        <taxon>Magnoliopsida</taxon>
        <taxon>eudicotyledons</taxon>
        <taxon>Gunneridae</taxon>
        <taxon>Pentapetalae</taxon>
        <taxon>asterids</taxon>
        <taxon>lamiids</taxon>
        <taxon>Lamiales</taxon>
        <taxon>Oleaceae</taxon>
        <taxon>Oleeae</taxon>
        <taxon>Olea</taxon>
    </lineage>
</organism>
<dbReference type="Gramene" id="OE9A072148T2">
    <property type="protein sequence ID" value="OE9A072148C2"/>
    <property type="gene ID" value="OE9A072148"/>
</dbReference>
<dbReference type="PROSITE" id="PS50811">
    <property type="entry name" value="WRKY"/>
    <property type="match status" value="1"/>
</dbReference>
<evidence type="ECO:0000256" key="2">
    <source>
        <dbReference type="ARBA" id="ARBA00023015"/>
    </source>
</evidence>
<dbReference type="Pfam" id="PF03106">
    <property type="entry name" value="WRKY"/>
    <property type="match status" value="1"/>
</dbReference>
<keyword evidence="2" id="KW-0805">Transcription regulation</keyword>
<comment type="subcellular location">
    <subcellularLocation>
        <location evidence="1">Nucleus</location>
    </subcellularLocation>
</comment>
<dbReference type="SMART" id="SM00774">
    <property type="entry name" value="WRKY"/>
    <property type="match status" value="1"/>
</dbReference>
<feature type="region of interest" description="Disordered" evidence="6">
    <location>
        <begin position="151"/>
        <end position="172"/>
    </location>
</feature>
<evidence type="ECO:0000256" key="1">
    <source>
        <dbReference type="ARBA" id="ARBA00004123"/>
    </source>
</evidence>
<name>A0A8S0TI31_OLEEU</name>
<evidence type="ECO:0000256" key="5">
    <source>
        <dbReference type="ARBA" id="ARBA00023242"/>
    </source>
</evidence>
<gene>
    <name evidence="8" type="ORF">OLEA9_A072148</name>
</gene>
<evidence type="ECO:0000256" key="6">
    <source>
        <dbReference type="SAM" id="MobiDB-lite"/>
    </source>
</evidence>
<feature type="domain" description="WRKY" evidence="7">
    <location>
        <begin position="192"/>
        <end position="254"/>
    </location>
</feature>
<keyword evidence="9" id="KW-1185">Reference proteome</keyword>
<evidence type="ECO:0000313" key="8">
    <source>
        <dbReference type="EMBL" id="CAA3005354.1"/>
    </source>
</evidence>
<reference evidence="8 9" key="1">
    <citation type="submission" date="2019-12" db="EMBL/GenBank/DDBJ databases">
        <authorList>
            <person name="Alioto T."/>
            <person name="Alioto T."/>
            <person name="Gomez Garrido J."/>
        </authorList>
    </citation>
    <scope>NUCLEOTIDE SEQUENCE [LARGE SCALE GENOMIC DNA]</scope>
</reference>
<evidence type="ECO:0000256" key="3">
    <source>
        <dbReference type="ARBA" id="ARBA00023125"/>
    </source>
</evidence>
<dbReference type="GO" id="GO:0005634">
    <property type="term" value="C:nucleus"/>
    <property type="evidence" value="ECO:0007669"/>
    <property type="project" value="UniProtKB-SubCell"/>
</dbReference>
<accession>A0A8S0TI31</accession>
<evidence type="ECO:0000256" key="4">
    <source>
        <dbReference type="ARBA" id="ARBA00023163"/>
    </source>
</evidence>
<dbReference type="EMBL" id="CACTIH010007244">
    <property type="protein sequence ID" value="CAA3005354.1"/>
    <property type="molecule type" value="Genomic_DNA"/>
</dbReference>
<keyword evidence="4" id="KW-0804">Transcription</keyword>
<dbReference type="SUPFAM" id="SSF118290">
    <property type="entry name" value="WRKY DNA-binding domain"/>
    <property type="match status" value="1"/>
</dbReference>
<dbReference type="InterPro" id="IPR036576">
    <property type="entry name" value="WRKY_dom_sf"/>
</dbReference>
<dbReference type="InterPro" id="IPR044810">
    <property type="entry name" value="WRKY_plant"/>
</dbReference>
<dbReference type="Gene3D" id="2.20.25.80">
    <property type="entry name" value="WRKY domain"/>
    <property type="match status" value="1"/>
</dbReference>
<sequence>MEETMVLMLYGSKLAKDIEENLPNLCNQPDILVKSCDGIIGVFSNLKELLSHGHMISGGSHELQQTDNIGAGIQEWLKTGGNCYHQAMDLHNAQTVLGNYPRTYGFSESCTNMKVVLGRQESGLELMISGRNVESSVGGIGGEIIQPVDVDASDSGRASSSQCKRRRKDDGHKIRVIRVAAPQMGNLDLPPEDGYTWKKYGQKEILRSRYPRSYYCCTHQKFYKCPAKKQVQRLNHDHSTLEVTYRGVHTCQVSSTAPSAPRGTRSTTAGTLASGHFPEYQALPVADMANAMFNSGSSSSIGIENIFSSMEDKWNTGENKN</sequence>
<dbReference type="OrthoDB" id="684963at2759"/>
<proteinExistence type="predicted"/>
<dbReference type="GO" id="GO:0043565">
    <property type="term" value="F:sequence-specific DNA binding"/>
    <property type="evidence" value="ECO:0007669"/>
    <property type="project" value="InterPro"/>
</dbReference>
<dbReference type="GO" id="GO:0003700">
    <property type="term" value="F:DNA-binding transcription factor activity"/>
    <property type="evidence" value="ECO:0007669"/>
    <property type="project" value="InterPro"/>
</dbReference>
<dbReference type="PANTHER" id="PTHR31282">
    <property type="entry name" value="WRKY TRANSCRIPTION FACTOR 21-RELATED"/>
    <property type="match status" value="1"/>
</dbReference>
<comment type="caution">
    <text evidence="8">The sequence shown here is derived from an EMBL/GenBank/DDBJ whole genome shotgun (WGS) entry which is preliminary data.</text>
</comment>
<dbReference type="Proteomes" id="UP000594638">
    <property type="component" value="Unassembled WGS sequence"/>
</dbReference>
<protein>
    <submittedName>
        <fullName evidence="8">WRKY transcription factor 55</fullName>
    </submittedName>
</protein>